<accession>A0A9N9XP04</accession>
<gene>
    <name evidence="2" type="ORF">PHYEVI_LOCUS5684</name>
</gene>
<dbReference type="Pfam" id="PF00650">
    <property type="entry name" value="CRAL_TRIO"/>
    <property type="match status" value="1"/>
</dbReference>
<keyword evidence="3" id="KW-1185">Reference proteome</keyword>
<protein>
    <recommendedName>
        <fullName evidence="1">CRAL-TRIO domain-containing protein</fullName>
    </recommendedName>
</protein>
<proteinExistence type="predicted"/>
<evidence type="ECO:0000313" key="2">
    <source>
        <dbReference type="EMBL" id="CAG9859310.1"/>
    </source>
</evidence>
<dbReference type="Gene3D" id="1.20.5.1200">
    <property type="entry name" value="Alpha-tocopherol transfer"/>
    <property type="match status" value="1"/>
</dbReference>
<dbReference type="InterPro" id="IPR001251">
    <property type="entry name" value="CRAL-TRIO_dom"/>
</dbReference>
<evidence type="ECO:0000259" key="1">
    <source>
        <dbReference type="PROSITE" id="PS50191"/>
    </source>
</evidence>
<dbReference type="GO" id="GO:1902936">
    <property type="term" value="F:phosphatidylinositol bisphosphate binding"/>
    <property type="evidence" value="ECO:0007669"/>
    <property type="project" value="TreeGrafter"/>
</dbReference>
<sequence length="303" mass="35903">MTDKLLITDREKIRQEWGKSGKDAQQCIEILRNWAKTQKHLPEVPSDNMIEFFLTNCKYSIERTKKNIDFCYTARDLMPEMYRGFDTPNSNSLDIMLYTGYAVLLPNLTPSLHRIAISKMKEVDPDKADITKYLSYFVSHFYEIRMQEDLALGDIVILDAEHLKFNVMNKLTPTFLKQFATIVQKVQNNRMKALHFLSPPSYMDVIISMFKGFLSKKLQDRIFIHRKLEDLYEHVPKEMLPSDYGGKEKSLDELEELWKKKLLEYTDRFQKLETMHVNESLRPEELRNEEDLFYGNFKKIDID</sequence>
<dbReference type="EMBL" id="OU900095">
    <property type="protein sequence ID" value="CAG9859310.1"/>
    <property type="molecule type" value="Genomic_DNA"/>
</dbReference>
<reference evidence="2" key="1">
    <citation type="submission" date="2022-01" db="EMBL/GenBank/DDBJ databases">
        <authorList>
            <person name="King R."/>
        </authorList>
    </citation>
    <scope>NUCLEOTIDE SEQUENCE</scope>
</reference>
<dbReference type="OrthoDB" id="6575879at2759"/>
<dbReference type="Gene3D" id="3.40.525.10">
    <property type="entry name" value="CRAL-TRIO lipid binding domain"/>
    <property type="match status" value="1"/>
</dbReference>
<dbReference type="PANTHER" id="PTHR10174:SF222">
    <property type="entry name" value="GH10083P-RELATED"/>
    <property type="match status" value="1"/>
</dbReference>
<dbReference type="GO" id="GO:0016020">
    <property type="term" value="C:membrane"/>
    <property type="evidence" value="ECO:0007669"/>
    <property type="project" value="TreeGrafter"/>
</dbReference>
<dbReference type="Proteomes" id="UP001153712">
    <property type="component" value="Chromosome 2"/>
</dbReference>
<dbReference type="SUPFAM" id="SSF46938">
    <property type="entry name" value="CRAL/TRIO N-terminal domain"/>
    <property type="match status" value="1"/>
</dbReference>
<dbReference type="SUPFAM" id="SSF52087">
    <property type="entry name" value="CRAL/TRIO domain"/>
    <property type="match status" value="1"/>
</dbReference>
<evidence type="ECO:0000313" key="3">
    <source>
        <dbReference type="Proteomes" id="UP001153712"/>
    </source>
</evidence>
<name>A0A9N9XP04_PHYSR</name>
<dbReference type="CDD" id="cd00170">
    <property type="entry name" value="SEC14"/>
    <property type="match status" value="1"/>
</dbReference>
<dbReference type="PANTHER" id="PTHR10174">
    <property type="entry name" value="ALPHA-TOCOPHEROL TRANSFER PROTEIN-RELATED"/>
    <property type="match status" value="1"/>
</dbReference>
<feature type="domain" description="CRAL-TRIO" evidence="1">
    <location>
        <begin position="106"/>
        <end position="252"/>
    </location>
</feature>
<dbReference type="SMART" id="SM00516">
    <property type="entry name" value="SEC14"/>
    <property type="match status" value="1"/>
</dbReference>
<dbReference type="InterPro" id="IPR036273">
    <property type="entry name" value="CRAL/TRIO_N_dom_sf"/>
</dbReference>
<organism evidence="2 3">
    <name type="scientific">Phyllotreta striolata</name>
    <name type="common">Striped flea beetle</name>
    <name type="synonym">Crioceris striolata</name>
    <dbReference type="NCBI Taxonomy" id="444603"/>
    <lineage>
        <taxon>Eukaryota</taxon>
        <taxon>Metazoa</taxon>
        <taxon>Ecdysozoa</taxon>
        <taxon>Arthropoda</taxon>
        <taxon>Hexapoda</taxon>
        <taxon>Insecta</taxon>
        <taxon>Pterygota</taxon>
        <taxon>Neoptera</taxon>
        <taxon>Endopterygota</taxon>
        <taxon>Coleoptera</taxon>
        <taxon>Polyphaga</taxon>
        <taxon>Cucujiformia</taxon>
        <taxon>Chrysomeloidea</taxon>
        <taxon>Chrysomelidae</taxon>
        <taxon>Galerucinae</taxon>
        <taxon>Alticini</taxon>
        <taxon>Phyllotreta</taxon>
    </lineage>
</organism>
<dbReference type="AlphaFoldDB" id="A0A9N9XP04"/>
<dbReference type="PROSITE" id="PS50191">
    <property type="entry name" value="CRAL_TRIO"/>
    <property type="match status" value="1"/>
</dbReference>
<dbReference type="InterPro" id="IPR036865">
    <property type="entry name" value="CRAL-TRIO_dom_sf"/>
</dbReference>
<dbReference type="PRINTS" id="PR00180">
    <property type="entry name" value="CRETINALDHBP"/>
</dbReference>